<evidence type="ECO:0000259" key="2">
    <source>
        <dbReference type="Pfam" id="PF00534"/>
    </source>
</evidence>
<keyword evidence="1" id="KW-0808">Transferase</keyword>
<evidence type="ECO:0000313" key="3">
    <source>
        <dbReference type="EMBL" id="MDH2007188.1"/>
    </source>
</evidence>
<evidence type="ECO:0000256" key="1">
    <source>
        <dbReference type="ARBA" id="ARBA00022679"/>
    </source>
</evidence>
<dbReference type="EMBL" id="JAOCJW010000050">
    <property type="protein sequence ID" value="MDH2007188.1"/>
    <property type="molecule type" value="Genomic_DNA"/>
</dbReference>
<dbReference type="GO" id="GO:0009103">
    <property type="term" value="P:lipopolysaccharide biosynthetic process"/>
    <property type="evidence" value="ECO:0007669"/>
    <property type="project" value="TreeGrafter"/>
</dbReference>
<dbReference type="InterPro" id="IPR001296">
    <property type="entry name" value="Glyco_trans_1"/>
</dbReference>
<dbReference type="Gene3D" id="3.40.50.2000">
    <property type="entry name" value="Glycogen Phosphorylase B"/>
    <property type="match status" value="1"/>
</dbReference>
<organism evidence="3 4">
    <name type="scientific">Comamonas aquatica</name>
    <dbReference type="NCBI Taxonomy" id="225991"/>
    <lineage>
        <taxon>Bacteria</taxon>
        <taxon>Pseudomonadati</taxon>
        <taxon>Pseudomonadota</taxon>
        <taxon>Betaproteobacteria</taxon>
        <taxon>Burkholderiales</taxon>
        <taxon>Comamonadaceae</taxon>
        <taxon>Comamonas</taxon>
    </lineage>
</organism>
<dbReference type="SUPFAM" id="SSF53756">
    <property type="entry name" value="UDP-Glycosyltransferase/glycogen phosphorylase"/>
    <property type="match status" value="1"/>
</dbReference>
<dbReference type="Proteomes" id="UP001161294">
    <property type="component" value="Unassembled WGS sequence"/>
</dbReference>
<accession>A0AA42W679</accession>
<dbReference type="RefSeq" id="WP_279853404.1">
    <property type="nucleotide sequence ID" value="NZ_JAOCIA010000053.1"/>
</dbReference>
<dbReference type="AlphaFoldDB" id="A0AA42W679"/>
<name>A0AA42W679_9BURK</name>
<reference evidence="3" key="1">
    <citation type="submission" date="2022-09" db="EMBL/GenBank/DDBJ databases">
        <title>Intensive care unit water sources are persistently colonized with multi-drug resistant bacteria and are the site of extensive horizontal gene transfer of antibiotic resistance genes.</title>
        <authorList>
            <person name="Diorio-Toth L."/>
        </authorList>
    </citation>
    <scope>NUCLEOTIDE SEQUENCE</scope>
    <source>
        <strain evidence="3">GD03686</strain>
    </source>
</reference>
<gene>
    <name evidence="3" type="ORF">N5J23_16880</name>
</gene>
<dbReference type="PANTHER" id="PTHR46401:SF2">
    <property type="entry name" value="GLYCOSYLTRANSFERASE WBBK-RELATED"/>
    <property type="match status" value="1"/>
</dbReference>
<proteinExistence type="predicted"/>
<sequence length="364" mass="40499">MTTLFINGKFLAQRTTGVQRFAYGVLTALDFSLQLTPCGRDVELLLPPGATAIPQLQVIRQRVVGRANQSLTTWEQLVLPKYVREGILLCLSGSAPLLVNNCIPTIHDAAVYLYPKAYSRVFVAWYRLIFASRAKRSPLVLTVSESSARDLVPYLPPTAYRVVPNSAEHIAEYAPDTTILNRFGLIPRRYMLAVGSLNSTKNFPFLIDAYVESSLIEQLPLVIVGAMNREVFRSHPEISDNDNIFFVGSIPDAQLRALYENAAVFVFPSLYEGFGIPPLEAMFCGCPVVASNISSIAEVCGSAACYFDPKNPKEMLGAIQSVIQDDNYRNALVKRGYKRARNFTWESSAKRLRSALVEFDVIDR</sequence>
<dbReference type="PANTHER" id="PTHR46401">
    <property type="entry name" value="GLYCOSYLTRANSFERASE WBBK-RELATED"/>
    <property type="match status" value="1"/>
</dbReference>
<dbReference type="GO" id="GO:0016757">
    <property type="term" value="F:glycosyltransferase activity"/>
    <property type="evidence" value="ECO:0007669"/>
    <property type="project" value="InterPro"/>
</dbReference>
<comment type="caution">
    <text evidence="3">The sequence shown here is derived from an EMBL/GenBank/DDBJ whole genome shotgun (WGS) entry which is preliminary data.</text>
</comment>
<feature type="domain" description="Glycosyl transferase family 1" evidence="2">
    <location>
        <begin position="189"/>
        <end position="339"/>
    </location>
</feature>
<dbReference type="Pfam" id="PF00534">
    <property type="entry name" value="Glycos_transf_1"/>
    <property type="match status" value="1"/>
</dbReference>
<evidence type="ECO:0000313" key="4">
    <source>
        <dbReference type="Proteomes" id="UP001161294"/>
    </source>
</evidence>
<dbReference type="CDD" id="cd03809">
    <property type="entry name" value="GT4_MtfB-like"/>
    <property type="match status" value="1"/>
</dbReference>
<protein>
    <submittedName>
        <fullName evidence="3">Glycosyltransferase family 4 protein</fullName>
    </submittedName>
</protein>